<name>A0A4Y6PT45_PERCE</name>
<organism evidence="2 3">
    <name type="scientific">Persicimonas caeni</name>
    <dbReference type="NCBI Taxonomy" id="2292766"/>
    <lineage>
        <taxon>Bacteria</taxon>
        <taxon>Deltaproteobacteria</taxon>
        <taxon>Bradymonadales</taxon>
        <taxon>Bradymonadaceae</taxon>
        <taxon>Persicimonas</taxon>
    </lineage>
</organism>
<sequence length="721" mass="77819">MRTRRLSLLLALFVALLATFSASCGADAPPNEAPSLTLSVGSEETYVVGEDVVQIQVTAKDPEGGNVSFDVINRPSRAEFQTFASSALFSWDPITSDVTEDEPLRLIFVATDSQGASTERVVNLTIHAGNGTPRFLTASSKLYDPNSNKPLEFEVEVRDDDSRDVDLQMPADKAPAGASFEQTGPKIGTFTWSPSVQQRDKRVHSVTFVADDRQTEPVTLKVSIILQNGGGGGGTTDPDPVGSCEGEQPIAHDPLGAQRTIEDYEVEATFSSTAAAKYDLAYLFWSTDDVMNQEVEWGSTEMKIDGTELRGAIPNLLLPAGESQTVYYSICAMDEDAAEDAEDAFICAPGGSYFTFNAYSPDETACLDDAAGASFGSATPIPDDVWAEQTVCSGTADFHQFTVEAGEIVDLYVTYSLGQDVDVKLYDDAEKQRDLVEFSECYGVAYIPLEAPESGQKTWFVEVTGADAPYQITAWRQQGGGGTCGDEANEPNDTAADATLVFDEIALFEGAAICTEDDVDIYAFDVLAGDTVDALLEFIHADGDLDMTLYAPSQSDNVSMDSFGVADAWSTNDDEELSHVAQESGIYHLLVMSSDTPNTYDLTISKTCGDDDTFGTSNHSQSSPALITPGTYSDLKMCAGQPDWYERTGFADQVVLAEVVVQQGARVSDVEFSVWDANGLIDSATVNGDRLELEFTPTTQAQYFYKVSGPSSMIYELTYLD</sequence>
<dbReference type="InterPro" id="IPR013783">
    <property type="entry name" value="Ig-like_fold"/>
</dbReference>
<dbReference type="EMBL" id="CP041186">
    <property type="protein sequence ID" value="QDG51504.1"/>
    <property type="molecule type" value="Genomic_DNA"/>
</dbReference>
<evidence type="ECO:0000313" key="2">
    <source>
        <dbReference type="EMBL" id="QDG51504.1"/>
    </source>
</evidence>
<dbReference type="AlphaFoldDB" id="A0A4Y6PT45"/>
<dbReference type="PROSITE" id="PS51257">
    <property type="entry name" value="PROKAR_LIPOPROTEIN"/>
    <property type="match status" value="1"/>
</dbReference>
<dbReference type="RefSeq" id="WP_141197984.1">
    <property type="nucleotide sequence ID" value="NZ_CP041186.1"/>
</dbReference>
<dbReference type="Gene3D" id="2.60.40.10">
    <property type="entry name" value="Immunoglobulins"/>
    <property type="match status" value="1"/>
</dbReference>
<accession>A0A4Y6PT45</accession>
<dbReference type="OrthoDB" id="5478300at2"/>
<protein>
    <recommendedName>
        <fullName evidence="4">Peptidase C-terminal archaeal/bacterial domain-containing protein</fullName>
    </recommendedName>
</protein>
<gene>
    <name evidence="2" type="ORF">FIV42_12335</name>
</gene>
<proteinExistence type="predicted"/>
<reference evidence="2 3" key="1">
    <citation type="submission" date="2019-06" db="EMBL/GenBank/DDBJ databases">
        <title>Persicimonas caeni gen. nov., sp. nov., a predatory bacterium isolated from solar saltern.</title>
        <authorList>
            <person name="Wang S."/>
        </authorList>
    </citation>
    <scope>NUCLEOTIDE SEQUENCE [LARGE SCALE GENOMIC DNA]</scope>
    <source>
        <strain evidence="2 3">YN101</strain>
    </source>
</reference>
<accession>A0A5B8Y455</accession>
<dbReference type="Proteomes" id="UP000315995">
    <property type="component" value="Chromosome"/>
</dbReference>
<evidence type="ECO:0000313" key="3">
    <source>
        <dbReference type="Proteomes" id="UP000315995"/>
    </source>
</evidence>
<dbReference type="Gene3D" id="2.60.120.380">
    <property type="match status" value="3"/>
</dbReference>
<keyword evidence="1" id="KW-0732">Signal</keyword>
<feature type="signal peptide" evidence="1">
    <location>
        <begin position="1"/>
        <end position="26"/>
    </location>
</feature>
<evidence type="ECO:0000256" key="1">
    <source>
        <dbReference type="SAM" id="SignalP"/>
    </source>
</evidence>
<feature type="chain" id="PRO_5030106397" description="Peptidase C-terminal archaeal/bacterial domain-containing protein" evidence="1">
    <location>
        <begin position="27"/>
        <end position="721"/>
    </location>
</feature>
<evidence type="ECO:0008006" key="4">
    <source>
        <dbReference type="Google" id="ProtNLM"/>
    </source>
</evidence>
<keyword evidence="3" id="KW-1185">Reference proteome</keyword>